<feature type="compositionally biased region" description="Basic and acidic residues" evidence="1">
    <location>
        <begin position="24"/>
        <end position="38"/>
    </location>
</feature>
<evidence type="ECO:0000313" key="3">
    <source>
        <dbReference type="Proteomes" id="UP000712600"/>
    </source>
</evidence>
<evidence type="ECO:0000313" key="2">
    <source>
        <dbReference type="EMBL" id="KAF3524948.1"/>
    </source>
</evidence>
<feature type="compositionally biased region" description="Basic and acidic residues" evidence="1">
    <location>
        <begin position="45"/>
        <end position="59"/>
    </location>
</feature>
<feature type="region of interest" description="Disordered" evidence="1">
    <location>
        <begin position="1"/>
        <end position="93"/>
    </location>
</feature>
<organism evidence="2 3">
    <name type="scientific">Brassica cretica</name>
    <name type="common">Mustard</name>
    <dbReference type="NCBI Taxonomy" id="69181"/>
    <lineage>
        <taxon>Eukaryota</taxon>
        <taxon>Viridiplantae</taxon>
        <taxon>Streptophyta</taxon>
        <taxon>Embryophyta</taxon>
        <taxon>Tracheophyta</taxon>
        <taxon>Spermatophyta</taxon>
        <taxon>Magnoliopsida</taxon>
        <taxon>eudicotyledons</taxon>
        <taxon>Gunneridae</taxon>
        <taxon>Pentapetalae</taxon>
        <taxon>rosids</taxon>
        <taxon>malvids</taxon>
        <taxon>Brassicales</taxon>
        <taxon>Brassicaceae</taxon>
        <taxon>Brassiceae</taxon>
        <taxon>Brassica</taxon>
    </lineage>
</organism>
<feature type="compositionally biased region" description="Basic and acidic residues" evidence="1">
    <location>
        <begin position="72"/>
        <end position="93"/>
    </location>
</feature>
<dbReference type="AlphaFoldDB" id="A0A8S9PUG1"/>
<dbReference type="Proteomes" id="UP000712600">
    <property type="component" value="Unassembled WGS sequence"/>
</dbReference>
<proteinExistence type="predicted"/>
<evidence type="ECO:0000256" key="1">
    <source>
        <dbReference type="SAM" id="MobiDB-lite"/>
    </source>
</evidence>
<reference evidence="2" key="1">
    <citation type="submission" date="2019-12" db="EMBL/GenBank/DDBJ databases">
        <title>Genome sequencing and annotation of Brassica cretica.</title>
        <authorList>
            <person name="Studholme D.J."/>
            <person name="Sarris P."/>
        </authorList>
    </citation>
    <scope>NUCLEOTIDE SEQUENCE</scope>
    <source>
        <strain evidence="2">PFS-109/04</strain>
        <tissue evidence="2">Leaf</tissue>
    </source>
</reference>
<dbReference type="EMBL" id="QGKX02001347">
    <property type="protein sequence ID" value="KAF3524948.1"/>
    <property type="molecule type" value="Genomic_DNA"/>
</dbReference>
<comment type="caution">
    <text evidence="2">The sequence shown here is derived from an EMBL/GenBank/DDBJ whole genome shotgun (WGS) entry which is preliminary data.</text>
</comment>
<name>A0A8S9PUG1_BRACR</name>
<sequence length="93" mass="10680">MMLVRVQASTTRVEPTRVLLPASKRREERNEELQRGLDHAGSSTRSHELEESSKIQRGEDDADWCRSSQPASRREETEESRGTEPRGIDYPRA</sequence>
<protein>
    <submittedName>
        <fullName evidence="2">Uncharacterized protein</fullName>
    </submittedName>
</protein>
<accession>A0A8S9PUG1</accession>
<gene>
    <name evidence="2" type="ORF">F2Q69_00051679</name>
</gene>